<keyword evidence="4" id="KW-1185">Reference proteome</keyword>
<name>A0ABS8MY45_9FLAO</name>
<sequence length="241" mass="26944">MKKQILITSILLSSIITMNAQWNGTNPISTTSNIGIGTGYGGIGDLIPVEKVTIGEMGGNFAVQDRRTSKTEKYSSGYKFYDFNGESASILLEHNSYTGDNTRALKFLVNGAERIRINSNGYLGIGTSSPAYRLDVKGTIRAQEIKVDLNGADFVFENDYKLMPLKELEEFVKDKKHLPEILPAKEMEKNGTDLGILASKLLQKIEELTLYTIEQNKKLEEQNQELKILKGKIKKMESKKK</sequence>
<evidence type="ECO:0000313" key="4">
    <source>
        <dbReference type="Proteomes" id="UP001430919"/>
    </source>
</evidence>
<organism evidence="3 4">
    <name type="scientific">Flavobacterium pisciphilum</name>
    <dbReference type="NCBI Taxonomy" id="2893755"/>
    <lineage>
        <taxon>Bacteria</taxon>
        <taxon>Pseudomonadati</taxon>
        <taxon>Bacteroidota</taxon>
        <taxon>Flavobacteriia</taxon>
        <taxon>Flavobacteriales</taxon>
        <taxon>Flavobacteriaceae</taxon>
        <taxon>Flavobacterium</taxon>
    </lineage>
</organism>
<feature type="chain" id="PRO_5046977891" description="Chaperone of endosialidase" evidence="2">
    <location>
        <begin position="21"/>
        <end position="241"/>
    </location>
</feature>
<evidence type="ECO:0008006" key="5">
    <source>
        <dbReference type="Google" id="ProtNLM"/>
    </source>
</evidence>
<comment type="caution">
    <text evidence="3">The sequence shown here is derived from an EMBL/GenBank/DDBJ whole genome shotgun (WGS) entry which is preliminary data.</text>
</comment>
<gene>
    <name evidence="3" type="ORF">LNQ49_19110</name>
</gene>
<reference evidence="3" key="1">
    <citation type="submission" date="2021-11" db="EMBL/GenBank/DDBJ databases">
        <title>Description of novel Flavobacterium species.</title>
        <authorList>
            <person name="Saticioglu I.B."/>
            <person name="Ay H."/>
            <person name="Altun S."/>
            <person name="Duman M."/>
        </authorList>
    </citation>
    <scope>NUCLEOTIDE SEQUENCE</scope>
    <source>
        <strain evidence="3">F-65</strain>
    </source>
</reference>
<proteinExistence type="predicted"/>
<evidence type="ECO:0000256" key="1">
    <source>
        <dbReference type="SAM" id="Coils"/>
    </source>
</evidence>
<dbReference type="RefSeq" id="WP_229990605.1">
    <property type="nucleotide sequence ID" value="NZ_JAJJMO010000001.1"/>
</dbReference>
<keyword evidence="1" id="KW-0175">Coiled coil</keyword>
<feature type="coiled-coil region" evidence="1">
    <location>
        <begin position="212"/>
        <end position="239"/>
    </location>
</feature>
<protein>
    <recommendedName>
        <fullName evidence="5">Chaperone of endosialidase</fullName>
    </recommendedName>
</protein>
<dbReference type="EMBL" id="JAJJMO010000001">
    <property type="protein sequence ID" value="MCC9073694.1"/>
    <property type="molecule type" value="Genomic_DNA"/>
</dbReference>
<keyword evidence="2" id="KW-0732">Signal</keyword>
<evidence type="ECO:0000256" key="2">
    <source>
        <dbReference type="SAM" id="SignalP"/>
    </source>
</evidence>
<accession>A0ABS8MY45</accession>
<feature type="signal peptide" evidence="2">
    <location>
        <begin position="1"/>
        <end position="20"/>
    </location>
</feature>
<dbReference type="Proteomes" id="UP001430919">
    <property type="component" value="Unassembled WGS sequence"/>
</dbReference>
<evidence type="ECO:0000313" key="3">
    <source>
        <dbReference type="EMBL" id="MCC9073694.1"/>
    </source>
</evidence>